<dbReference type="AlphaFoldDB" id="A0AAX0BBI1"/>
<dbReference type="Proteomes" id="UP001193748">
    <property type="component" value="Unassembled WGS sequence"/>
</dbReference>
<proteinExistence type="predicted"/>
<comment type="caution">
    <text evidence="1">The sequence shown here is derived from an EMBL/GenBank/DDBJ whole genome shotgun (WGS) entry which is preliminary data.</text>
</comment>
<protein>
    <submittedName>
        <fullName evidence="1">Uncharacterized protein</fullName>
    </submittedName>
</protein>
<sequence length="50" mass="6090">MDKHKKANLKYPRFMRNGNCNDFKDISFFEKWYVLIVFINLVNMSKDCVK</sequence>
<name>A0AAX0BBI1_CLOBE</name>
<reference evidence="1" key="1">
    <citation type="submission" date="2020-05" db="EMBL/GenBank/DDBJ databases">
        <authorList>
            <person name="Brown S."/>
            <person name="Huntemann M."/>
            <person name="Clum A."/>
            <person name="Spunde A."/>
            <person name="Palaniappan K."/>
            <person name="Ritter S."/>
            <person name="Mikhailova N."/>
            <person name="Chen I.-M."/>
            <person name="Stamatis D."/>
            <person name="Reddy T."/>
            <person name="O'Malley R."/>
            <person name="Daum C."/>
            <person name="Shapiro N."/>
            <person name="Ivanova N."/>
            <person name="Kyrpides N."/>
            <person name="Woyke T."/>
        </authorList>
    </citation>
    <scope>NUCLEOTIDE SEQUENCE</scope>
    <source>
        <strain evidence="1">DJ080</strain>
    </source>
</reference>
<dbReference type="EMBL" id="JABSWW010000002">
    <property type="protein sequence ID" value="NRT92346.1"/>
    <property type="molecule type" value="Genomic_DNA"/>
</dbReference>
<evidence type="ECO:0000313" key="1">
    <source>
        <dbReference type="EMBL" id="NRT92346.1"/>
    </source>
</evidence>
<reference evidence="1" key="2">
    <citation type="journal article" date="2022" name="Nat. Biotechnol.">
        <title>Carbon-negative production of acetone and isopropanol by gas fermentation at industrial pilot scale.</title>
        <authorList>
            <person name="Liew F.E."/>
            <person name="Nogle R."/>
            <person name="Abdalla T."/>
            <person name="Rasor B.J."/>
            <person name="Canter C."/>
            <person name="Jensen R.O."/>
            <person name="Wang L."/>
            <person name="Strutz J."/>
            <person name="Chirania P."/>
            <person name="De Tissera S."/>
            <person name="Mueller A.P."/>
            <person name="Ruan Z."/>
            <person name="Gao A."/>
            <person name="Tran L."/>
            <person name="Engle N.L."/>
            <person name="Bromley J.C."/>
            <person name="Daniell J."/>
            <person name="Conrado R."/>
            <person name="Tschaplinski T.J."/>
            <person name="Giannone R.J."/>
            <person name="Hettich R.L."/>
            <person name="Karim A.S."/>
            <person name="Simpson S.D."/>
            <person name="Brown S.D."/>
            <person name="Leang C."/>
            <person name="Jewett M.C."/>
            <person name="Kopke M."/>
        </authorList>
    </citation>
    <scope>NUCLEOTIDE SEQUENCE</scope>
    <source>
        <strain evidence="1">DJ080</strain>
    </source>
</reference>
<gene>
    <name evidence="1" type="ORF">B0H41_006167</name>
</gene>
<accession>A0AAX0BBI1</accession>
<evidence type="ECO:0000313" key="2">
    <source>
        <dbReference type="Proteomes" id="UP001193748"/>
    </source>
</evidence>
<organism evidence="1 2">
    <name type="scientific">Clostridium beijerinckii</name>
    <name type="common">Clostridium MP</name>
    <dbReference type="NCBI Taxonomy" id="1520"/>
    <lineage>
        <taxon>Bacteria</taxon>
        <taxon>Bacillati</taxon>
        <taxon>Bacillota</taxon>
        <taxon>Clostridia</taxon>
        <taxon>Eubacteriales</taxon>
        <taxon>Clostridiaceae</taxon>
        <taxon>Clostridium</taxon>
    </lineage>
</organism>
<dbReference type="RefSeq" id="WP_173712492.1">
    <property type="nucleotide sequence ID" value="NZ_JABSWW010000002.1"/>
</dbReference>